<evidence type="ECO:0000313" key="7">
    <source>
        <dbReference type="EMBL" id="MFD1233804.1"/>
    </source>
</evidence>
<keyword evidence="2 4" id="KW-0238">DNA-binding</keyword>
<feature type="domain" description="HTH tetR-type" evidence="6">
    <location>
        <begin position="14"/>
        <end position="73"/>
    </location>
</feature>
<dbReference type="PANTHER" id="PTHR30055:SF234">
    <property type="entry name" value="HTH-TYPE TRANSCRIPTIONAL REGULATOR BETI"/>
    <property type="match status" value="1"/>
</dbReference>
<dbReference type="EMBL" id="JBHTMB010000085">
    <property type="protein sequence ID" value="MFD1233804.1"/>
    <property type="molecule type" value="Genomic_DNA"/>
</dbReference>
<evidence type="ECO:0000313" key="8">
    <source>
        <dbReference type="Proteomes" id="UP001597182"/>
    </source>
</evidence>
<dbReference type="Pfam" id="PF00440">
    <property type="entry name" value="TetR_N"/>
    <property type="match status" value="1"/>
</dbReference>
<dbReference type="InterPro" id="IPR009057">
    <property type="entry name" value="Homeodomain-like_sf"/>
</dbReference>
<keyword evidence="8" id="KW-1185">Reference proteome</keyword>
<comment type="caution">
    <text evidence="7">The sequence shown here is derived from an EMBL/GenBank/DDBJ whole genome shotgun (WGS) entry which is preliminary data.</text>
</comment>
<organism evidence="7 8">
    <name type="scientific">Pseudonocardia benzenivorans</name>
    <dbReference type="NCBI Taxonomy" id="228005"/>
    <lineage>
        <taxon>Bacteria</taxon>
        <taxon>Bacillati</taxon>
        <taxon>Actinomycetota</taxon>
        <taxon>Actinomycetes</taxon>
        <taxon>Pseudonocardiales</taxon>
        <taxon>Pseudonocardiaceae</taxon>
        <taxon>Pseudonocardia</taxon>
    </lineage>
</organism>
<dbReference type="InterPro" id="IPR001647">
    <property type="entry name" value="HTH_TetR"/>
</dbReference>
<dbReference type="PANTHER" id="PTHR30055">
    <property type="entry name" value="HTH-TYPE TRANSCRIPTIONAL REGULATOR RUTR"/>
    <property type="match status" value="1"/>
</dbReference>
<reference evidence="8" key="1">
    <citation type="journal article" date="2019" name="Int. J. Syst. Evol. Microbiol.">
        <title>The Global Catalogue of Microorganisms (GCM) 10K type strain sequencing project: providing services to taxonomists for standard genome sequencing and annotation.</title>
        <authorList>
            <consortium name="The Broad Institute Genomics Platform"/>
            <consortium name="The Broad Institute Genome Sequencing Center for Infectious Disease"/>
            <person name="Wu L."/>
            <person name="Ma J."/>
        </authorList>
    </citation>
    <scope>NUCLEOTIDE SEQUENCE [LARGE SCALE GENOMIC DNA]</scope>
    <source>
        <strain evidence="8">CCUG 49018</strain>
    </source>
</reference>
<keyword evidence="3" id="KW-0804">Transcription</keyword>
<protein>
    <submittedName>
        <fullName evidence="7">TetR/AcrR family transcriptional regulator</fullName>
    </submittedName>
</protein>
<dbReference type="Proteomes" id="UP001597182">
    <property type="component" value="Unassembled WGS sequence"/>
</dbReference>
<evidence type="ECO:0000256" key="2">
    <source>
        <dbReference type="ARBA" id="ARBA00023125"/>
    </source>
</evidence>
<name>A0ABW3VHN6_9PSEU</name>
<accession>A0ABW3VHN6</accession>
<evidence type="ECO:0000256" key="3">
    <source>
        <dbReference type="ARBA" id="ARBA00023163"/>
    </source>
</evidence>
<feature type="DNA-binding region" description="H-T-H motif" evidence="4">
    <location>
        <begin position="36"/>
        <end position="55"/>
    </location>
</feature>
<evidence type="ECO:0000256" key="4">
    <source>
        <dbReference type="PROSITE-ProRule" id="PRU00335"/>
    </source>
</evidence>
<dbReference type="SUPFAM" id="SSF46689">
    <property type="entry name" value="Homeodomain-like"/>
    <property type="match status" value="1"/>
</dbReference>
<dbReference type="Gene3D" id="1.10.357.10">
    <property type="entry name" value="Tetracycline Repressor, domain 2"/>
    <property type="match status" value="1"/>
</dbReference>
<feature type="region of interest" description="Disordered" evidence="5">
    <location>
        <begin position="198"/>
        <end position="226"/>
    </location>
</feature>
<evidence type="ECO:0000256" key="1">
    <source>
        <dbReference type="ARBA" id="ARBA00023015"/>
    </source>
</evidence>
<dbReference type="RefSeq" id="WP_339126201.1">
    <property type="nucleotide sequence ID" value="NZ_BAABKS010000085.1"/>
</dbReference>
<dbReference type="InterPro" id="IPR050109">
    <property type="entry name" value="HTH-type_TetR-like_transc_reg"/>
</dbReference>
<dbReference type="PROSITE" id="PS50977">
    <property type="entry name" value="HTH_TETR_2"/>
    <property type="match status" value="1"/>
</dbReference>
<proteinExistence type="predicted"/>
<sequence>MRTRTGRASRMPPDERRAAIVEATLPLVLRDGPSVSTRQIAEAAGVAEGTIFRVFPDKDALMRAVLERGFDPRDAMAALATVDRSLPLRERLITVVEIVQERLRGAFGLLGALGLHRSPRPPEGWDAHRRDEANEAFRAAVADVVAGDGESLRVTPAEFAHTLRLLTFSATHPLICEGRPMTAEAIVDVLLIGMAARTSPTPGSPTPDADPAGTPVASHHARTIEV</sequence>
<gene>
    <name evidence="7" type="ORF">ACFQ34_10965</name>
</gene>
<keyword evidence="1" id="KW-0805">Transcription regulation</keyword>
<evidence type="ECO:0000256" key="5">
    <source>
        <dbReference type="SAM" id="MobiDB-lite"/>
    </source>
</evidence>
<evidence type="ECO:0000259" key="6">
    <source>
        <dbReference type="PROSITE" id="PS50977"/>
    </source>
</evidence>